<proteinExistence type="predicted"/>
<comment type="caution">
    <text evidence="3">The sequence shown here is derived from an EMBL/GenBank/DDBJ whole genome shotgun (WGS) entry which is preliminary data.</text>
</comment>
<feature type="domain" description="Disease resistance R13L4/SHOC-2-like LRR" evidence="2">
    <location>
        <begin position="1"/>
        <end position="84"/>
    </location>
</feature>
<keyword evidence="1" id="KW-0677">Repeat</keyword>
<evidence type="ECO:0000259" key="2">
    <source>
        <dbReference type="Pfam" id="PF23598"/>
    </source>
</evidence>
<gene>
    <name evidence="3" type="ORF">NCGR_LOCUS51911</name>
</gene>
<sequence>MPRLEELQFGVFAGYWSWQVNGVPFEQFPTKDEIEDLDLGLDNLLSLEKVTVTVDCLGATAAEVQEVEAMVTRAVENHSNCPTIKVDRACEQDMLSDEESEDLHQQHIQQRYHVLRSKDELDAWFIAHLRSYRLL</sequence>
<protein>
    <recommendedName>
        <fullName evidence="2">Disease resistance R13L4/SHOC-2-like LRR domain-containing protein</fullName>
    </recommendedName>
</protein>
<dbReference type="AlphaFoldDB" id="A0A811REA1"/>
<name>A0A811REA1_9POAL</name>
<organism evidence="3 4">
    <name type="scientific">Miscanthus lutarioriparius</name>
    <dbReference type="NCBI Taxonomy" id="422564"/>
    <lineage>
        <taxon>Eukaryota</taxon>
        <taxon>Viridiplantae</taxon>
        <taxon>Streptophyta</taxon>
        <taxon>Embryophyta</taxon>
        <taxon>Tracheophyta</taxon>
        <taxon>Spermatophyta</taxon>
        <taxon>Magnoliopsida</taxon>
        <taxon>Liliopsida</taxon>
        <taxon>Poales</taxon>
        <taxon>Poaceae</taxon>
        <taxon>PACMAD clade</taxon>
        <taxon>Panicoideae</taxon>
        <taxon>Andropogonodae</taxon>
        <taxon>Andropogoneae</taxon>
        <taxon>Saccharinae</taxon>
        <taxon>Miscanthus</taxon>
    </lineage>
</organism>
<dbReference type="Pfam" id="PF23598">
    <property type="entry name" value="LRR_14"/>
    <property type="match status" value="1"/>
</dbReference>
<evidence type="ECO:0000256" key="1">
    <source>
        <dbReference type="ARBA" id="ARBA00022737"/>
    </source>
</evidence>
<evidence type="ECO:0000313" key="3">
    <source>
        <dbReference type="EMBL" id="CAD6268606.1"/>
    </source>
</evidence>
<dbReference type="Proteomes" id="UP000604825">
    <property type="component" value="Unassembled WGS sequence"/>
</dbReference>
<dbReference type="InterPro" id="IPR055414">
    <property type="entry name" value="LRR_R13L4/SHOC2-like"/>
</dbReference>
<keyword evidence="4" id="KW-1185">Reference proteome</keyword>
<reference evidence="3" key="1">
    <citation type="submission" date="2020-10" db="EMBL/GenBank/DDBJ databases">
        <authorList>
            <person name="Han B."/>
            <person name="Lu T."/>
            <person name="Zhao Q."/>
            <person name="Huang X."/>
            <person name="Zhao Y."/>
        </authorList>
    </citation>
    <scope>NUCLEOTIDE SEQUENCE</scope>
</reference>
<evidence type="ECO:0000313" key="4">
    <source>
        <dbReference type="Proteomes" id="UP000604825"/>
    </source>
</evidence>
<dbReference type="EMBL" id="CAJGYO010000014">
    <property type="protein sequence ID" value="CAD6268606.1"/>
    <property type="molecule type" value="Genomic_DNA"/>
</dbReference>
<accession>A0A811REA1</accession>